<comment type="subcellular location">
    <subcellularLocation>
        <location evidence="1">Cytoplasm</location>
    </subcellularLocation>
</comment>
<dbReference type="OrthoDB" id="1012356at2"/>
<keyword evidence="4" id="KW-0051">Antiviral defense</keyword>
<evidence type="ECO:0000313" key="7">
    <source>
        <dbReference type="Proteomes" id="UP000245462"/>
    </source>
</evidence>
<dbReference type="SUPFAM" id="SSF158568">
    <property type="entry name" value="AF1862-like"/>
    <property type="match status" value="1"/>
</dbReference>
<dbReference type="InterPro" id="IPR010160">
    <property type="entry name" value="CRISPR-assoc_prot_Cmr5"/>
</dbReference>
<dbReference type="GO" id="GO:0051607">
    <property type="term" value="P:defense response to virus"/>
    <property type="evidence" value="ECO:0007669"/>
    <property type="project" value="UniProtKB-KW"/>
</dbReference>
<dbReference type="EMBL" id="QEKY01000004">
    <property type="protein sequence ID" value="PVZ12737.1"/>
    <property type="molecule type" value="Genomic_DNA"/>
</dbReference>
<dbReference type="Pfam" id="PF09701">
    <property type="entry name" value="Cas_Cmr5"/>
    <property type="match status" value="1"/>
</dbReference>
<keyword evidence="7" id="KW-1185">Reference proteome</keyword>
<dbReference type="AlphaFoldDB" id="A0A2U1FKP5"/>
<reference evidence="6 7" key="1">
    <citation type="submission" date="2018-04" db="EMBL/GenBank/DDBJ databases">
        <title>Genomic Encyclopedia of Type Strains, Phase IV (KMG-IV): sequencing the most valuable type-strain genomes for metagenomic binning, comparative biology and taxonomic classification.</title>
        <authorList>
            <person name="Goeker M."/>
        </authorList>
    </citation>
    <scope>NUCLEOTIDE SEQUENCE [LARGE SCALE GENOMIC DNA]</scope>
    <source>
        <strain evidence="6 7">DSM 28520</strain>
    </source>
</reference>
<evidence type="ECO:0000256" key="3">
    <source>
        <dbReference type="ARBA" id="ARBA00022490"/>
    </source>
</evidence>
<evidence type="ECO:0000256" key="2">
    <source>
        <dbReference type="ARBA" id="ARBA00006161"/>
    </source>
</evidence>
<evidence type="ECO:0000256" key="1">
    <source>
        <dbReference type="ARBA" id="ARBA00004496"/>
    </source>
</evidence>
<dbReference type="Gene3D" id="1.10.520.30">
    <property type="entry name" value="AF1862-like domain"/>
    <property type="match status" value="1"/>
</dbReference>
<dbReference type="GO" id="GO:0005737">
    <property type="term" value="C:cytoplasm"/>
    <property type="evidence" value="ECO:0007669"/>
    <property type="project" value="UniProtKB-SubCell"/>
</dbReference>
<evidence type="ECO:0000256" key="5">
    <source>
        <dbReference type="ARBA" id="ARBA00030001"/>
    </source>
</evidence>
<comment type="caution">
    <text evidence="6">The sequence shown here is derived from an EMBL/GenBank/DDBJ whole genome shotgun (WGS) entry which is preliminary data.</text>
</comment>
<organism evidence="6 7">
    <name type="scientific">Porphyromonas loveana</name>
    <dbReference type="NCBI Taxonomy" id="1884669"/>
    <lineage>
        <taxon>Bacteria</taxon>
        <taxon>Pseudomonadati</taxon>
        <taxon>Bacteroidota</taxon>
        <taxon>Bacteroidia</taxon>
        <taxon>Bacteroidales</taxon>
        <taxon>Porphyromonadaceae</taxon>
        <taxon>Porphyromonas</taxon>
    </lineage>
</organism>
<dbReference type="InterPro" id="IPR023101">
    <property type="entry name" value="AF1862-like_dom_sf"/>
</dbReference>
<dbReference type="Proteomes" id="UP000245462">
    <property type="component" value="Unassembled WGS sequence"/>
</dbReference>
<evidence type="ECO:0000256" key="4">
    <source>
        <dbReference type="ARBA" id="ARBA00023118"/>
    </source>
</evidence>
<comment type="similarity">
    <text evidence="2">Belongs to the CRISPR system Cmr5 family.</text>
</comment>
<proteinExistence type="inferred from homology"/>
<accession>A0A2U1FKP5</accession>
<evidence type="ECO:0000313" key="6">
    <source>
        <dbReference type="EMBL" id="PVZ12737.1"/>
    </source>
</evidence>
<sequence>MSNKDVQRHIPKAMDAIEKVGIAKGNRIEKVHEGYINSLGANIIQSGLLPTLIFYNKEKRELWLKALYYMWCESEPQDLSNPTAIIREIIGKKGGKLSEIKLNPSDERKILEYAVALKLAARTFVFVEPDKSKEGGE</sequence>
<protein>
    <recommendedName>
        <fullName evidence="5">CRISPR type III-B/RAMP module-associated protein Cmr5</fullName>
    </recommendedName>
</protein>
<gene>
    <name evidence="6" type="ORF">C7382_10444</name>
</gene>
<keyword evidence="3" id="KW-0963">Cytoplasm</keyword>
<name>A0A2U1FKP5_9PORP</name>